<organism evidence="7 8">
    <name type="scientific">Pedobacter heparinus (strain ATCC 13125 / DSM 2366 / CIP 104194 / JCM 7457 / NBRC 12017 / NCIMB 9290 / NRRL B-14731 / HIM 762-3)</name>
    <dbReference type="NCBI Taxonomy" id="485917"/>
    <lineage>
        <taxon>Bacteria</taxon>
        <taxon>Pseudomonadati</taxon>
        <taxon>Bacteroidota</taxon>
        <taxon>Sphingobacteriia</taxon>
        <taxon>Sphingobacteriales</taxon>
        <taxon>Sphingobacteriaceae</taxon>
        <taxon>Pedobacter</taxon>
    </lineage>
</organism>
<feature type="chain" id="PRO_5002974478" evidence="4">
    <location>
        <begin position="23"/>
        <end position="795"/>
    </location>
</feature>
<dbReference type="SUPFAM" id="SSF48208">
    <property type="entry name" value="Six-hairpin glycosidases"/>
    <property type="match status" value="1"/>
</dbReference>
<dbReference type="Gene3D" id="1.20.1050.60">
    <property type="entry name" value="alpha-1,2-mannosidase"/>
    <property type="match status" value="1"/>
</dbReference>
<dbReference type="PROSITE" id="PS51257">
    <property type="entry name" value="PROKAR_LIPOPROTEIN"/>
    <property type="match status" value="1"/>
</dbReference>
<dbReference type="KEGG" id="phe:Phep_2891"/>
<evidence type="ECO:0000256" key="3">
    <source>
        <dbReference type="ARBA" id="ARBA00022837"/>
    </source>
</evidence>
<feature type="signal peptide" evidence="4">
    <location>
        <begin position="1"/>
        <end position="22"/>
    </location>
</feature>
<comment type="cofactor">
    <cofactor evidence="1">
        <name>Ca(2+)</name>
        <dbReference type="ChEBI" id="CHEBI:29108"/>
    </cofactor>
</comment>
<dbReference type="CAZy" id="GH92">
    <property type="family name" value="Glycoside Hydrolase Family 92"/>
</dbReference>
<dbReference type="PANTHER" id="PTHR12143">
    <property type="entry name" value="PEPTIDE N-GLYCANASE PNGASE -RELATED"/>
    <property type="match status" value="1"/>
</dbReference>
<dbReference type="eggNOG" id="COG3537">
    <property type="taxonomic scope" value="Bacteria"/>
</dbReference>
<sequence>MCIKKCLLPLSILWVTSACVFAQNTSRPALEKTALVEPMVDASHSRFFYFSSASRPFGMVNLSPDMELDGTWNSGYRYDEDTIKCFSHIHCWELSGIPVLPTTGEFKGHLGPSAYGSSYSHQQEVAKPGYHKVVLKDYGITAELTSTTRVGFHRYRFPKSPSASILFDFTTVLGSSGTQSASVKRTSAHSIEGAVTMAATVRRPKPITIFFIAEFDKDFESFNGWQNGKILSFTERVEGEHTGVFLRFKTAENEVRKMKVAISYVSTAEAKRNLQTELPHWDFDRIVKESANDWNAWLGRIEVEGGTLTAQRRFYTDLWHALQGRRIVSDVSGTYIDNTGAKPVTRQMPLDAKGKPLFNSYNSDSFWGAQWSLNTLWHLVYPEVTESFINSFLEMYKNGGLIPRGPSGGNYTYVMTGATMTPFIVSAYMKGIRGFDVNKAYEGMRKDHFPGGMMSKAGYEHNTFKGGGIEDYIGLGYVPYPLSSIKYGYHQDGTAQTLEYAYQDYALSQMAKTLGKTDDFLLFSKRALNYKNVFNKEIGWMWTKDRTGNWNQPVDILKYEHGFVEGNAAQYSWFVPQDVKGLIGLMGGPDAFTGKLNESFTKARTHGFVSGKSENPKDQELNRRVYINYGNQPCMQTPFLFNYAGKPWLTQYWTRQLIDSVYSGISPQKGYSGDEDQGLMGSLAVLMKIGLFSTNGGTSEKPFYEITSPIFDKVTIQLNQKYYSGKQFVISTKNNSAKNVYIQWASLNGKPLDQPWFLHETLVKGGQLILQMGAQPNKLWGSNLKMAPPSMSTVQ</sequence>
<evidence type="ECO:0000313" key="7">
    <source>
        <dbReference type="EMBL" id="ACU05089.1"/>
    </source>
</evidence>
<keyword evidence="3" id="KW-0106">Calcium</keyword>
<name>C6Y1U7_PEDHD</name>
<dbReference type="AlphaFoldDB" id="C6Y1U7"/>
<dbReference type="InterPro" id="IPR014718">
    <property type="entry name" value="GH-type_carb-bd"/>
</dbReference>
<dbReference type="Proteomes" id="UP000000852">
    <property type="component" value="Chromosome"/>
</dbReference>
<dbReference type="InterPro" id="IPR050883">
    <property type="entry name" value="PNGase"/>
</dbReference>
<dbReference type="OrthoDB" id="9758101at2"/>
<evidence type="ECO:0000313" key="8">
    <source>
        <dbReference type="Proteomes" id="UP000000852"/>
    </source>
</evidence>
<dbReference type="Gene3D" id="2.70.98.10">
    <property type="match status" value="1"/>
</dbReference>
<dbReference type="Gene3D" id="3.30.2080.10">
    <property type="entry name" value="GH92 mannosidase domain"/>
    <property type="match status" value="1"/>
</dbReference>
<evidence type="ECO:0000256" key="4">
    <source>
        <dbReference type="SAM" id="SignalP"/>
    </source>
</evidence>
<dbReference type="EMBL" id="CP001681">
    <property type="protein sequence ID" value="ACU05089.1"/>
    <property type="molecule type" value="Genomic_DNA"/>
</dbReference>
<dbReference type="GO" id="GO:0030246">
    <property type="term" value="F:carbohydrate binding"/>
    <property type="evidence" value="ECO:0007669"/>
    <property type="project" value="InterPro"/>
</dbReference>
<gene>
    <name evidence="7" type="ordered locus">Phep_2891</name>
</gene>
<dbReference type="Gene3D" id="1.20.1610.10">
    <property type="entry name" value="alpha-1,2-mannosidases domains"/>
    <property type="match status" value="1"/>
</dbReference>
<keyword evidence="4" id="KW-0732">Signal</keyword>
<dbReference type="GO" id="GO:0005975">
    <property type="term" value="P:carbohydrate metabolic process"/>
    <property type="evidence" value="ECO:0007669"/>
    <property type="project" value="InterPro"/>
</dbReference>
<dbReference type="PANTHER" id="PTHR12143:SF39">
    <property type="entry name" value="SECRETED PROTEIN"/>
    <property type="match status" value="1"/>
</dbReference>
<comment type="subunit">
    <text evidence="2">Monomer.</text>
</comment>
<dbReference type="HOGENOM" id="CLU_003690_2_1_10"/>
<dbReference type="InterPro" id="IPR041371">
    <property type="entry name" value="GH92_N"/>
</dbReference>
<feature type="domain" description="Glycosyl hydrolase family 92" evidence="5">
    <location>
        <begin position="269"/>
        <end position="773"/>
    </location>
</feature>
<dbReference type="InterPro" id="IPR012939">
    <property type="entry name" value="Glyco_hydro_92"/>
</dbReference>
<dbReference type="NCBIfam" id="TIGR01180">
    <property type="entry name" value="aman2_put"/>
    <property type="match status" value="1"/>
</dbReference>
<proteinExistence type="predicted"/>
<evidence type="ECO:0000259" key="5">
    <source>
        <dbReference type="Pfam" id="PF07971"/>
    </source>
</evidence>
<dbReference type="GO" id="GO:0005829">
    <property type="term" value="C:cytosol"/>
    <property type="evidence" value="ECO:0007669"/>
    <property type="project" value="TreeGrafter"/>
</dbReference>
<dbReference type="RefSeq" id="WP_015808699.1">
    <property type="nucleotide sequence ID" value="NC_013061.1"/>
</dbReference>
<dbReference type="STRING" id="485917.Phep_2891"/>
<dbReference type="InterPro" id="IPR008928">
    <property type="entry name" value="6-hairpin_glycosidase_sf"/>
</dbReference>
<evidence type="ECO:0000259" key="6">
    <source>
        <dbReference type="Pfam" id="PF17678"/>
    </source>
</evidence>
<evidence type="ECO:0000256" key="2">
    <source>
        <dbReference type="ARBA" id="ARBA00011245"/>
    </source>
</evidence>
<protein>
    <submittedName>
        <fullName evidence="7">Alpha-1,2-mannosidase</fullName>
    </submittedName>
</protein>
<dbReference type="InterPro" id="IPR005887">
    <property type="entry name" value="GH92_a_mannosidase_put"/>
</dbReference>
<dbReference type="Pfam" id="PF17678">
    <property type="entry name" value="Glyco_hydro_92N"/>
    <property type="match status" value="1"/>
</dbReference>
<dbReference type="Pfam" id="PF07971">
    <property type="entry name" value="Glyco_hydro_92"/>
    <property type="match status" value="1"/>
</dbReference>
<reference evidence="7 8" key="1">
    <citation type="journal article" date="2009" name="Stand. Genomic Sci.">
        <title>Complete genome sequence of Pedobacter heparinus type strain (HIM 762-3).</title>
        <authorList>
            <person name="Han C."/>
            <person name="Spring S."/>
            <person name="Lapidus A."/>
            <person name="Del Rio T.G."/>
            <person name="Tice H."/>
            <person name="Copeland A."/>
            <person name="Cheng J.F."/>
            <person name="Lucas S."/>
            <person name="Chen F."/>
            <person name="Nolan M."/>
            <person name="Bruce D."/>
            <person name="Goodwin L."/>
            <person name="Pitluck S."/>
            <person name="Ivanova N."/>
            <person name="Mavromatis K."/>
            <person name="Mikhailova N."/>
            <person name="Pati A."/>
            <person name="Chen A."/>
            <person name="Palaniappan K."/>
            <person name="Land M."/>
            <person name="Hauser L."/>
            <person name="Chang Y.J."/>
            <person name="Jeffries C.C."/>
            <person name="Saunders E."/>
            <person name="Chertkov O."/>
            <person name="Brettin T."/>
            <person name="Goker M."/>
            <person name="Rohde M."/>
            <person name="Bristow J."/>
            <person name="Eisen J.A."/>
            <person name="Markowitz V."/>
            <person name="Hugenholtz P."/>
            <person name="Kyrpides N.C."/>
            <person name="Klenk H.P."/>
            <person name="Detter J.C."/>
        </authorList>
    </citation>
    <scope>NUCLEOTIDE SEQUENCE [LARGE SCALE GENOMIC DNA]</scope>
    <source>
        <strain evidence="8">ATCC 13125 / DSM 2366 / CIP 104194 / JCM 7457 / NBRC 12017 / NCIMB 9290 / NRRL B-14731 / HIM 762-3</strain>
    </source>
</reference>
<keyword evidence="8" id="KW-1185">Reference proteome</keyword>
<dbReference type="GO" id="GO:0006516">
    <property type="term" value="P:glycoprotein catabolic process"/>
    <property type="evidence" value="ECO:0007669"/>
    <property type="project" value="TreeGrafter"/>
</dbReference>
<evidence type="ECO:0000256" key="1">
    <source>
        <dbReference type="ARBA" id="ARBA00001913"/>
    </source>
</evidence>
<accession>C6Y1U7</accession>
<dbReference type="GO" id="GO:0000224">
    <property type="term" value="F:peptide-N4-(N-acetyl-beta-glucosaminyl)asparagine amidase activity"/>
    <property type="evidence" value="ECO:0007669"/>
    <property type="project" value="TreeGrafter"/>
</dbReference>
<feature type="domain" description="Glycosyl hydrolase family 92 N-terminal" evidence="6">
    <location>
        <begin position="36"/>
        <end position="263"/>
    </location>
</feature>